<dbReference type="Proteomes" id="UP000237481">
    <property type="component" value="Unassembled WGS sequence"/>
</dbReference>
<protein>
    <submittedName>
        <fullName evidence="4">Multidrug resistance-associated protein 1</fullName>
    </submittedName>
</protein>
<feature type="transmembrane region" description="Helical" evidence="2">
    <location>
        <begin position="166"/>
        <end position="186"/>
    </location>
</feature>
<keyword evidence="2" id="KW-0472">Membrane</keyword>
<dbReference type="AlphaFoldDB" id="A0A2S4KWH1"/>
<feature type="transmembrane region" description="Helical" evidence="2">
    <location>
        <begin position="266"/>
        <end position="284"/>
    </location>
</feature>
<evidence type="ECO:0000256" key="2">
    <source>
        <dbReference type="SAM" id="Phobius"/>
    </source>
</evidence>
<feature type="transmembrane region" description="Helical" evidence="2">
    <location>
        <begin position="42"/>
        <end position="63"/>
    </location>
</feature>
<evidence type="ECO:0000313" key="4">
    <source>
        <dbReference type="EMBL" id="POR34539.1"/>
    </source>
</evidence>
<evidence type="ECO:0000256" key="1">
    <source>
        <dbReference type="ARBA" id="ARBA00004141"/>
    </source>
</evidence>
<feature type="transmembrane region" description="Helical" evidence="2">
    <location>
        <begin position="318"/>
        <end position="338"/>
    </location>
</feature>
<dbReference type="InterPro" id="IPR056227">
    <property type="entry name" value="TMD0_ABC"/>
</dbReference>
<evidence type="ECO:0000313" key="5">
    <source>
        <dbReference type="Proteomes" id="UP000237481"/>
    </source>
</evidence>
<comment type="subcellular location">
    <subcellularLocation>
        <location evidence="1">Membrane</location>
        <topology evidence="1">Multi-pass membrane protein</topology>
    </subcellularLocation>
</comment>
<dbReference type="EMBL" id="PKSG01000515">
    <property type="protein sequence ID" value="POR34539.1"/>
    <property type="molecule type" value="Genomic_DNA"/>
</dbReference>
<keyword evidence="2" id="KW-1133">Transmembrane helix</keyword>
<feature type="transmembrane region" description="Helical" evidence="2">
    <location>
        <begin position="111"/>
        <end position="129"/>
    </location>
</feature>
<feature type="transmembrane region" description="Helical" evidence="2">
    <location>
        <begin position="136"/>
        <end position="154"/>
    </location>
</feature>
<feature type="domain" description="ABC transporter TMD0" evidence="3">
    <location>
        <begin position="14"/>
        <end position="166"/>
    </location>
</feature>
<dbReference type="STRING" id="94208.A0A2S4KWH1"/>
<feature type="transmembrane region" description="Helical" evidence="2">
    <location>
        <begin position="75"/>
        <end position="99"/>
    </location>
</feature>
<reference evidence="4 5" key="1">
    <citation type="submission" date="2018-01" db="EMBL/GenBank/DDBJ databases">
        <title>Harnessing the power of phylogenomics to disentangle the directionality and signatures of interkingdom host jumping in the parasitic fungal genus Tolypocladium.</title>
        <authorList>
            <person name="Quandt C.A."/>
            <person name="Patterson W."/>
            <person name="Spatafora J.W."/>
        </authorList>
    </citation>
    <scope>NUCLEOTIDE SEQUENCE [LARGE SCALE GENOMIC DNA]</scope>
    <source>
        <strain evidence="4 5">NRBC 100945</strain>
    </source>
</reference>
<sequence length="342" mass="37993">MLQSVPLQQHAPSFCPDDTFGPWAGHGCRGGFDFTLLFEESILTIPLQCLLLVALPIRVLQLLKSDVQVRFSLQLPIKAGATVALLGVNAALLGLWATASDDTITHTRTSIPTAALVLMASIASCLLQWLEHERSLRPSFVLTIYFFLSILLDLPRARTLWMLGSYRLIPVLHICSLVTKAVALLLESWEKRDILISGKNYSFETTSGTLNRSVFWWLMPIFRQGFKRNLTLDDLYPLDEKLRAEELLHVLETDWNKVPNKLAPGALMNAWVGAFAPALLAPIFPRLCVMGFTYAQPFLIKQAVSLAATPDAQPFNNWGYGLIGAFTLVSWAIPMASLPNLC</sequence>
<evidence type="ECO:0000259" key="3">
    <source>
        <dbReference type="Pfam" id="PF24357"/>
    </source>
</evidence>
<organism evidence="4 5">
    <name type="scientific">Tolypocladium paradoxum</name>
    <dbReference type="NCBI Taxonomy" id="94208"/>
    <lineage>
        <taxon>Eukaryota</taxon>
        <taxon>Fungi</taxon>
        <taxon>Dikarya</taxon>
        <taxon>Ascomycota</taxon>
        <taxon>Pezizomycotina</taxon>
        <taxon>Sordariomycetes</taxon>
        <taxon>Hypocreomycetidae</taxon>
        <taxon>Hypocreales</taxon>
        <taxon>Ophiocordycipitaceae</taxon>
        <taxon>Tolypocladium</taxon>
    </lineage>
</organism>
<comment type="caution">
    <text evidence="4">The sequence shown here is derived from an EMBL/GenBank/DDBJ whole genome shotgun (WGS) entry which is preliminary data.</text>
</comment>
<gene>
    <name evidence="4" type="ORF">TPAR_05293</name>
</gene>
<keyword evidence="2" id="KW-0812">Transmembrane</keyword>
<name>A0A2S4KWH1_9HYPO</name>
<keyword evidence="5" id="KW-1185">Reference proteome</keyword>
<dbReference type="OrthoDB" id="6500128at2759"/>
<proteinExistence type="predicted"/>
<dbReference type="Pfam" id="PF24357">
    <property type="entry name" value="TMD0_ABC"/>
    <property type="match status" value="1"/>
</dbReference>
<accession>A0A2S4KWH1</accession>
<dbReference type="GO" id="GO:0016020">
    <property type="term" value="C:membrane"/>
    <property type="evidence" value="ECO:0007669"/>
    <property type="project" value="UniProtKB-SubCell"/>
</dbReference>